<protein>
    <submittedName>
        <fullName evidence="2">Uncharacterized protein</fullName>
    </submittedName>
</protein>
<accession>A0A318TQ59</accession>
<keyword evidence="1" id="KW-0732">Signal</keyword>
<keyword evidence="3" id="KW-1185">Reference proteome</keyword>
<dbReference type="OrthoDB" id="9981339at2"/>
<feature type="chain" id="PRO_5016255592" evidence="1">
    <location>
        <begin position="22"/>
        <end position="109"/>
    </location>
</feature>
<evidence type="ECO:0000313" key="2">
    <source>
        <dbReference type="EMBL" id="PYF06932.1"/>
    </source>
</evidence>
<comment type="caution">
    <text evidence="2">The sequence shown here is derived from an EMBL/GenBank/DDBJ whole genome shotgun (WGS) entry which is preliminary data.</text>
</comment>
<dbReference type="AlphaFoldDB" id="A0A318TQ59"/>
<proteinExistence type="predicted"/>
<dbReference type="EMBL" id="QJTK01000022">
    <property type="protein sequence ID" value="PYF06932.1"/>
    <property type="molecule type" value="Genomic_DNA"/>
</dbReference>
<evidence type="ECO:0000313" key="3">
    <source>
        <dbReference type="Proteomes" id="UP000247727"/>
    </source>
</evidence>
<organism evidence="2 3">
    <name type="scientific">Rhodobacter viridis</name>
    <dbReference type="NCBI Taxonomy" id="1054202"/>
    <lineage>
        <taxon>Bacteria</taxon>
        <taxon>Pseudomonadati</taxon>
        <taxon>Pseudomonadota</taxon>
        <taxon>Alphaproteobacteria</taxon>
        <taxon>Rhodobacterales</taxon>
        <taxon>Rhodobacter group</taxon>
        <taxon>Rhodobacter</taxon>
    </lineage>
</organism>
<feature type="signal peptide" evidence="1">
    <location>
        <begin position="1"/>
        <end position="21"/>
    </location>
</feature>
<reference evidence="2 3" key="1">
    <citation type="submission" date="2018-06" db="EMBL/GenBank/DDBJ databases">
        <title>Genomic Encyclopedia of Type Strains, Phase III (KMG-III): the genomes of soil and plant-associated and newly described type strains.</title>
        <authorList>
            <person name="Whitman W."/>
        </authorList>
    </citation>
    <scope>NUCLEOTIDE SEQUENCE [LARGE SCALE GENOMIC DNA]</scope>
    <source>
        <strain evidence="2 3">JA737</strain>
    </source>
</reference>
<evidence type="ECO:0000256" key="1">
    <source>
        <dbReference type="SAM" id="SignalP"/>
    </source>
</evidence>
<dbReference type="Proteomes" id="UP000247727">
    <property type="component" value="Unassembled WGS sequence"/>
</dbReference>
<name>A0A318TQ59_9RHOB</name>
<sequence>MRYLFALLRLSLIAIFVAGLALPDLGCAADHAMPAAPQTCAAHAGHGSAAPDLHKAAAACLEHCLASSLTPEPVLPAARAERVSTLTPPARLPLAALRVPAPEAPPPRA</sequence>
<dbReference type="RefSeq" id="WP_110807142.1">
    <property type="nucleotide sequence ID" value="NZ_QJTK01000022.1"/>
</dbReference>
<gene>
    <name evidence="2" type="ORF">C8J30_12215</name>
</gene>